<dbReference type="EMBL" id="JASMQC010000030">
    <property type="protein sequence ID" value="KAK1932300.1"/>
    <property type="molecule type" value="Genomic_DNA"/>
</dbReference>
<feature type="region of interest" description="Disordered" evidence="1">
    <location>
        <begin position="727"/>
        <end position="746"/>
    </location>
</feature>
<organism evidence="3 4">
    <name type="scientific">Phytophthora citrophthora</name>
    <dbReference type="NCBI Taxonomy" id="4793"/>
    <lineage>
        <taxon>Eukaryota</taxon>
        <taxon>Sar</taxon>
        <taxon>Stramenopiles</taxon>
        <taxon>Oomycota</taxon>
        <taxon>Peronosporomycetes</taxon>
        <taxon>Peronosporales</taxon>
        <taxon>Peronosporaceae</taxon>
        <taxon>Phytophthora</taxon>
    </lineage>
</organism>
<feature type="signal peptide" evidence="2">
    <location>
        <begin position="1"/>
        <end position="22"/>
    </location>
</feature>
<evidence type="ECO:0000313" key="4">
    <source>
        <dbReference type="Proteomes" id="UP001259832"/>
    </source>
</evidence>
<accession>A0AAD9LDD2</accession>
<name>A0AAD9LDD2_9STRA</name>
<keyword evidence="2" id="KW-0732">Signal</keyword>
<feature type="chain" id="PRO_5041983299" evidence="2">
    <location>
        <begin position="23"/>
        <end position="746"/>
    </location>
</feature>
<comment type="caution">
    <text evidence="3">The sequence shown here is derived from an EMBL/GenBank/DDBJ whole genome shotgun (WGS) entry which is preliminary data.</text>
</comment>
<dbReference type="Proteomes" id="UP001259832">
    <property type="component" value="Unassembled WGS sequence"/>
</dbReference>
<evidence type="ECO:0000313" key="3">
    <source>
        <dbReference type="EMBL" id="KAK1932300.1"/>
    </source>
</evidence>
<sequence>MPALMVFSAGAFGAGLVAEGVADLVTGVIAAIKGDGKGCTTQFHDLLSVTSRSCYSQPVGSFTWGEYFKGKLISLAISLVCTATCKIGKALWSAGKSFAKTALRASKSVWKNGLRTAVKRGWKVAKGTYKTGVENGKAAMKAMRMAAKKSLGGMKRFARTPITLAKASFKQNIVKCGNQVGVHILKSVAISGAGVAIDHGMEAIFDSVEKSIADNVGRSVSAWVDTNEKTLQRLDFMARNYSGHDESMVLSLKDLSGNATQRLLEPSMQSESFVRMFVDGMISEVCSELKRNTQKKSVNKSRNMLLSISLKALLEGAKWTEKSDLDMSFRLSAENAKEKCKVMANFEQDPFPDWSVSRRKIESELTDAAATFIRRKLEKRSGEFSKKIGQYGVGKLVGAMADGYLKRKAGRLLAQEPSDLNDAADHEKRIDRFLGDKVASEAVSGGIDNIKNNGAARLAEMHGVARLEGVTFEIVGENGKTQIINPNATGPTIRFNEVGTGKQRHLVPHNIVDGVPFNDTATPENPNCFYSAFLYAKNGQNATDTDIRAIRRAVVNNFQLNRREQLLVYINRKSKRSWGAGTVGATKKPDPHVPSELVVKVQPKDARIDRAQPQSPVNILINMLVARWDLSTGDGSGGDSTTVVSLSHAEIDAINPAIARIANKSKNRDTYCRIDRQQFIKGAQHNYSAYYVQIGNKTYSYVEVPIGPNVGVRRIRKAFHKSHNDNKYVKIDPKRPDQSGARRWRR</sequence>
<proteinExistence type="predicted"/>
<keyword evidence="4" id="KW-1185">Reference proteome</keyword>
<evidence type="ECO:0000256" key="1">
    <source>
        <dbReference type="SAM" id="MobiDB-lite"/>
    </source>
</evidence>
<evidence type="ECO:0000256" key="2">
    <source>
        <dbReference type="SAM" id="SignalP"/>
    </source>
</evidence>
<reference evidence="3" key="1">
    <citation type="submission" date="2023-08" db="EMBL/GenBank/DDBJ databases">
        <title>Reference Genome Resource for the Citrus Pathogen Phytophthora citrophthora.</title>
        <authorList>
            <person name="Moller H."/>
            <person name="Coetzee B."/>
            <person name="Rose L.J."/>
            <person name="Van Niekerk J.M."/>
        </authorList>
    </citation>
    <scope>NUCLEOTIDE SEQUENCE</scope>
    <source>
        <strain evidence="3">STE-U-9442</strain>
    </source>
</reference>
<dbReference type="AlphaFoldDB" id="A0AAD9LDD2"/>
<protein>
    <submittedName>
        <fullName evidence="3">Uncharacterized protein</fullName>
    </submittedName>
</protein>
<feature type="compositionally biased region" description="Basic and acidic residues" evidence="1">
    <location>
        <begin position="727"/>
        <end position="737"/>
    </location>
</feature>
<gene>
    <name evidence="3" type="ORF">P3T76_012294</name>
</gene>